<dbReference type="Pfam" id="PF13456">
    <property type="entry name" value="RVT_3"/>
    <property type="match status" value="1"/>
</dbReference>
<dbReference type="InterPro" id="IPR002156">
    <property type="entry name" value="RNaseH_domain"/>
</dbReference>
<reference evidence="3" key="1">
    <citation type="submission" date="2025-08" db="UniProtKB">
        <authorList>
            <consortium name="RefSeq"/>
        </authorList>
    </citation>
    <scope>IDENTIFICATION</scope>
    <source>
        <tissue evidence="3">Leaves</tissue>
    </source>
</reference>
<dbReference type="InterPro" id="IPR012337">
    <property type="entry name" value="RNaseH-like_sf"/>
</dbReference>
<gene>
    <name evidence="3" type="primary">LOC140016589</name>
</gene>
<dbReference type="InterPro" id="IPR052929">
    <property type="entry name" value="RNase_H-like_EbsB-rel"/>
</dbReference>
<dbReference type="Proteomes" id="UP001652660">
    <property type="component" value="Chromosome 11c"/>
</dbReference>
<feature type="domain" description="RNase H type-1" evidence="1">
    <location>
        <begin position="89"/>
        <end position="210"/>
    </location>
</feature>
<accession>A0ABM4W397</accession>
<evidence type="ECO:0000313" key="2">
    <source>
        <dbReference type="Proteomes" id="UP001652660"/>
    </source>
</evidence>
<dbReference type="InterPro" id="IPR036397">
    <property type="entry name" value="RNaseH_sf"/>
</dbReference>
<evidence type="ECO:0000259" key="1">
    <source>
        <dbReference type="Pfam" id="PF13456"/>
    </source>
</evidence>
<dbReference type="GeneID" id="140016589"/>
<dbReference type="RefSeq" id="XP_071926256.1">
    <property type="nucleotide sequence ID" value="XM_072070155.1"/>
</dbReference>
<dbReference type="CDD" id="cd06222">
    <property type="entry name" value="RNase_H_like"/>
    <property type="match status" value="1"/>
</dbReference>
<dbReference type="Gene3D" id="3.30.420.10">
    <property type="entry name" value="Ribonuclease H-like superfamily/Ribonuclease H"/>
    <property type="match status" value="1"/>
</dbReference>
<keyword evidence="2" id="KW-1185">Reference proteome</keyword>
<dbReference type="PANTHER" id="PTHR47074:SF11">
    <property type="entry name" value="REVERSE TRANSCRIPTASE-LIKE PROTEIN"/>
    <property type="match status" value="1"/>
</dbReference>
<dbReference type="SUPFAM" id="SSF53098">
    <property type="entry name" value="Ribonuclease H-like"/>
    <property type="match status" value="1"/>
</dbReference>
<evidence type="ECO:0000313" key="3">
    <source>
        <dbReference type="RefSeq" id="XP_071926256.1"/>
    </source>
</evidence>
<dbReference type="InterPro" id="IPR044730">
    <property type="entry name" value="RNase_H-like_dom_plant"/>
</dbReference>
<sequence length="243" mass="27343">MREVRGMESGQERIELTVNVLWQIWKSRNRRQFEDKGMDPMTVVSKATREWREFQEAQGVDGDNSSHMNCGMEGMGGWKEPEGGWVKFNSDAAVQQKTERAGWGMIARDCLGNALGAWAVPNTCCSSAKQEEALALRAAMLMAKQQGWKRVVFESDCKHLIDSINRGDGDSEIATILLDIDSLKSNFYKCCFSFTRRMNNSVSHSLAKLALKMDDTAEWKVIFPAWLLELLQADCRGSCSISV</sequence>
<protein>
    <recommendedName>
        <fullName evidence="1">RNase H type-1 domain-containing protein</fullName>
    </recommendedName>
</protein>
<name>A0ABM4W397_COFAR</name>
<organism evidence="2 3">
    <name type="scientific">Coffea arabica</name>
    <name type="common">Arabian coffee</name>
    <dbReference type="NCBI Taxonomy" id="13443"/>
    <lineage>
        <taxon>Eukaryota</taxon>
        <taxon>Viridiplantae</taxon>
        <taxon>Streptophyta</taxon>
        <taxon>Embryophyta</taxon>
        <taxon>Tracheophyta</taxon>
        <taxon>Spermatophyta</taxon>
        <taxon>Magnoliopsida</taxon>
        <taxon>eudicotyledons</taxon>
        <taxon>Gunneridae</taxon>
        <taxon>Pentapetalae</taxon>
        <taxon>asterids</taxon>
        <taxon>lamiids</taxon>
        <taxon>Gentianales</taxon>
        <taxon>Rubiaceae</taxon>
        <taxon>Ixoroideae</taxon>
        <taxon>Gardenieae complex</taxon>
        <taxon>Bertiereae - Coffeeae clade</taxon>
        <taxon>Coffeeae</taxon>
        <taxon>Coffea</taxon>
    </lineage>
</organism>
<proteinExistence type="predicted"/>
<dbReference type="PANTHER" id="PTHR47074">
    <property type="entry name" value="BNAC02G40300D PROTEIN"/>
    <property type="match status" value="1"/>
</dbReference>